<comment type="subunit">
    <text evidence="3">Heterodimer of a catalytic heavy chain and a regulatory light chain.</text>
</comment>
<dbReference type="PANTHER" id="PTHR13295:SF4">
    <property type="entry name" value="GLUTAMATE--CYSTEINE LIGASE REGULATORY SUBUNIT"/>
    <property type="match status" value="1"/>
</dbReference>
<dbReference type="Proteomes" id="UP001367676">
    <property type="component" value="Unassembled WGS sequence"/>
</dbReference>
<dbReference type="AlphaFoldDB" id="A0AAN9TWE4"/>
<evidence type="ECO:0000313" key="11">
    <source>
        <dbReference type="Proteomes" id="UP001367676"/>
    </source>
</evidence>
<evidence type="ECO:0000256" key="4">
    <source>
        <dbReference type="ARBA" id="ARBA00022684"/>
    </source>
</evidence>
<comment type="similarity">
    <text evidence="2">Belongs to the aldo/keto reductase family. Glutamate--cysteine ligase light chain subfamily.</text>
</comment>
<dbReference type="GO" id="GO:0006750">
    <property type="term" value="P:glutathione biosynthetic process"/>
    <property type="evidence" value="ECO:0007669"/>
    <property type="project" value="UniProtKB-KW"/>
</dbReference>
<evidence type="ECO:0000313" key="10">
    <source>
        <dbReference type="EMBL" id="KAK7604045.1"/>
    </source>
</evidence>
<evidence type="ECO:0000256" key="7">
    <source>
        <dbReference type="ARBA" id="ARBA00031732"/>
    </source>
</evidence>
<protein>
    <recommendedName>
        <fullName evidence="7">GCS light chain</fullName>
    </recommendedName>
    <alternativeName>
        <fullName evidence="5">Gamma-ECS regulatory subunit</fullName>
    </alternativeName>
    <alternativeName>
        <fullName evidence="8">Gamma-glutamylcysteine synthetase regulatory subunit</fullName>
    </alternativeName>
    <alternativeName>
        <fullName evidence="6">Glutamate--cysteine ligase modifier subunit</fullName>
    </alternativeName>
</protein>
<dbReference type="Pfam" id="PF00248">
    <property type="entry name" value="Aldo_ket_red"/>
    <property type="match status" value="1"/>
</dbReference>
<dbReference type="InterPro" id="IPR023210">
    <property type="entry name" value="NADP_OxRdtase_dom"/>
</dbReference>
<reference evidence="10 11" key="1">
    <citation type="submission" date="2024-03" db="EMBL/GenBank/DDBJ databases">
        <title>Adaptation during the transition from Ophiocordyceps entomopathogen to insect associate is accompanied by gene loss and intensified selection.</title>
        <authorList>
            <person name="Ward C.M."/>
            <person name="Onetto C.A."/>
            <person name="Borneman A.R."/>
        </authorList>
    </citation>
    <scope>NUCLEOTIDE SEQUENCE [LARGE SCALE GENOMIC DNA]</scope>
    <source>
        <strain evidence="10">AWRI1</strain>
        <tissue evidence="10">Single Adult Female</tissue>
    </source>
</reference>
<dbReference type="GO" id="GO:0030234">
    <property type="term" value="F:enzyme regulator activity"/>
    <property type="evidence" value="ECO:0007669"/>
    <property type="project" value="TreeGrafter"/>
</dbReference>
<evidence type="ECO:0000256" key="8">
    <source>
        <dbReference type="ARBA" id="ARBA00032926"/>
    </source>
</evidence>
<dbReference type="GO" id="GO:0035226">
    <property type="term" value="F:glutamate-cysteine ligase catalytic subunit binding"/>
    <property type="evidence" value="ECO:0007669"/>
    <property type="project" value="InterPro"/>
</dbReference>
<dbReference type="InterPro" id="IPR036812">
    <property type="entry name" value="NAD(P)_OxRdtase_dom_sf"/>
</dbReference>
<proteinExistence type="inferred from homology"/>
<evidence type="ECO:0000259" key="9">
    <source>
        <dbReference type="Pfam" id="PF00248"/>
    </source>
</evidence>
<evidence type="ECO:0000256" key="5">
    <source>
        <dbReference type="ARBA" id="ARBA00030406"/>
    </source>
</evidence>
<keyword evidence="4" id="KW-0317">Glutathione biosynthesis</keyword>
<dbReference type="PANTHER" id="PTHR13295">
    <property type="entry name" value="GLUTAMATE CYSTEINE LIGASE REGULATORY SUBUNIT"/>
    <property type="match status" value="1"/>
</dbReference>
<evidence type="ECO:0000256" key="6">
    <source>
        <dbReference type="ARBA" id="ARBA00031154"/>
    </source>
</evidence>
<dbReference type="InterPro" id="IPR032963">
    <property type="entry name" value="Gclm"/>
</dbReference>
<sequence length="264" mass="30107">MLCQIPDSVSKLFLHTGNMLYYTDVTKQVNMATTEQIVEGLKTCLSCEKLPDQEDDSLRLRRSILINQTDEDKKNLQTMVKVFVPTTDLNYLHEALEYTLSDLELPCIDSVILSCQVKEDDSDTLLDDLLLMWKILEELVNKGQITSIGISDVSTETFVNLYKAVEVKPSINQINLTACCVVPQDLQEFCKEHDIRILTHNDPVDILPVDILKPLFRVENDQNEDDETKSISSMKVAWVTRFQAHIKCRGILSNKGYIVCLHLK</sequence>
<evidence type="ECO:0000256" key="1">
    <source>
        <dbReference type="ARBA" id="ARBA00005006"/>
    </source>
</evidence>
<accession>A0AAN9TWE4</accession>
<feature type="domain" description="NADP-dependent oxidoreductase" evidence="9">
    <location>
        <begin position="90"/>
        <end position="199"/>
    </location>
</feature>
<keyword evidence="11" id="KW-1185">Reference proteome</keyword>
<comment type="caution">
    <text evidence="10">The sequence shown here is derived from an EMBL/GenBank/DDBJ whole genome shotgun (WGS) entry which is preliminary data.</text>
</comment>
<dbReference type="GO" id="GO:0017109">
    <property type="term" value="C:glutamate-cysteine ligase complex"/>
    <property type="evidence" value="ECO:0007669"/>
    <property type="project" value="TreeGrafter"/>
</dbReference>
<gene>
    <name evidence="10" type="ORF">V9T40_004318</name>
</gene>
<name>A0AAN9TWE4_9HEMI</name>
<dbReference type="EMBL" id="JBBCAQ010000004">
    <property type="protein sequence ID" value="KAK7604045.1"/>
    <property type="molecule type" value="Genomic_DNA"/>
</dbReference>
<dbReference type="Gene3D" id="3.20.20.100">
    <property type="entry name" value="NADP-dependent oxidoreductase domain"/>
    <property type="match status" value="1"/>
</dbReference>
<comment type="pathway">
    <text evidence="1">Sulfur metabolism; glutathione biosynthesis; glutathione from L-cysteine and L-glutamate: step 1/2.</text>
</comment>
<evidence type="ECO:0000256" key="3">
    <source>
        <dbReference type="ARBA" id="ARBA00011532"/>
    </source>
</evidence>
<evidence type="ECO:0000256" key="2">
    <source>
        <dbReference type="ARBA" id="ARBA00008612"/>
    </source>
</evidence>
<dbReference type="SUPFAM" id="SSF51430">
    <property type="entry name" value="NAD(P)-linked oxidoreductase"/>
    <property type="match status" value="1"/>
</dbReference>
<organism evidence="10 11">
    <name type="scientific">Parthenolecanium corni</name>
    <dbReference type="NCBI Taxonomy" id="536013"/>
    <lineage>
        <taxon>Eukaryota</taxon>
        <taxon>Metazoa</taxon>
        <taxon>Ecdysozoa</taxon>
        <taxon>Arthropoda</taxon>
        <taxon>Hexapoda</taxon>
        <taxon>Insecta</taxon>
        <taxon>Pterygota</taxon>
        <taxon>Neoptera</taxon>
        <taxon>Paraneoptera</taxon>
        <taxon>Hemiptera</taxon>
        <taxon>Sternorrhyncha</taxon>
        <taxon>Coccoidea</taxon>
        <taxon>Coccidae</taxon>
        <taxon>Parthenolecanium</taxon>
    </lineage>
</organism>